<accession>A0ACD3B3J7</accession>
<proteinExistence type="predicted"/>
<evidence type="ECO:0000313" key="1">
    <source>
        <dbReference type="EMBL" id="TFK72628.1"/>
    </source>
</evidence>
<evidence type="ECO:0000313" key="2">
    <source>
        <dbReference type="Proteomes" id="UP000308600"/>
    </source>
</evidence>
<sequence>MTSSVSFTRTSLDKDLGALLIGGLVAMALWGVTCIQTYQYFTRKSLDGPAFKTKIAFLSALDIVDSTLTAHILYHYMVANYSNPLALLSEIWSALAGVTTVSDFIIRTMFTLRVYKFGNKNLIVTAWITILSLTGFVSGVYITIEAARTDSFMRLQRLSAVMCLNFASSNLADLTIAISLCYLLSRSRTGFRRTDSILRVLILYTMNTGLIVALDTSLLLAAYVMLPQSFVFFGFYFPLSKLYLSSYLAGLNARAALRDRLQNEGPLSINSQFLARNVEPSSLVFEITSFPRPLLLNKTGSSAV</sequence>
<keyword evidence="2" id="KW-1185">Reference proteome</keyword>
<gene>
    <name evidence="1" type="ORF">BDN72DRAFT_302904</name>
</gene>
<name>A0ACD3B3J7_9AGAR</name>
<dbReference type="EMBL" id="ML208283">
    <property type="protein sequence ID" value="TFK72628.1"/>
    <property type="molecule type" value="Genomic_DNA"/>
</dbReference>
<organism evidence="1 2">
    <name type="scientific">Pluteus cervinus</name>
    <dbReference type="NCBI Taxonomy" id="181527"/>
    <lineage>
        <taxon>Eukaryota</taxon>
        <taxon>Fungi</taxon>
        <taxon>Dikarya</taxon>
        <taxon>Basidiomycota</taxon>
        <taxon>Agaricomycotina</taxon>
        <taxon>Agaricomycetes</taxon>
        <taxon>Agaricomycetidae</taxon>
        <taxon>Agaricales</taxon>
        <taxon>Pluteineae</taxon>
        <taxon>Pluteaceae</taxon>
        <taxon>Pluteus</taxon>
    </lineage>
</organism>
<dbReference type="Proteomes" id="UP000308600">
    <property type="component" value="Unassembled WGS sequence"/>
</dbReference>
<protein>
    <submittedName>
        <fullName evidence="1">Uncharacterized protein</fullName>
    </submittedName>
</protein>
<reference evidence="1 2" key="1">
    <citation type="journal article" date="2019" name="Nat. Ecol. Evol.">
        <title>Megaphylogeny resolves global patterns of mushroom evolution.</title>
        <authorList>
            <person name="Varga T."/>
            <person name="Krizsan K."/>
            <person name="Foldi C."/>
            <person name="Dima B."/>
            <person name="Sanchez-Garcia M."/>
            <person name="Sanchez-Ramirez S."/>
            <person name="Szollosi G.J."/>
            <person name="Szarkandi J.G."/>
            <person name="Papp V."/>
            <person name="Albert L."/>
            <person name="Andreopoulos W."/>
            <person name="Angelini C."/>
            <person name="Antonin V."/>
            <person name="Barry K.W."/>
            <person name="Bougher N.L."/>
            <person name="Buchanan P."/>
            <person name="Buyck B."/>
            <person name="Bense V."/>
            <person name="Catcheside P."/>
            <person name="Chovatia M."/>
            <person name="Cooper J."/>
            <person name="Damon W."/>
            <person name="Desjardin D."/>
            <person name="Finy P."/>
            <person name="Geml J."/>
            <person name="Haridas S."/>
            <person name="Hughes K."/>
            <person name="Justo A."/>
            <person name="Karasinski D."/>
            <person name="Kautmanova I."/>
            <person name="Kiss B."/>
            <person name="Kocsube S."/>
            <person name="Kotiranta H."/>
            <person name="LaButti K.M."/>
            <person name="Lechner B.E."/>
            <person name="Liimatainen K."/>
            <person name="Lipzen A."/>
            <person name="Lukacs Z."/>
            <person name="Mihaltcheva S."/>
            <person name="Morgado L.N."/>
            <person name="Niskanen T."/>
            <person name="Noordeloos M.E."/>
            <person name="Ohm R.A."/>
            <person name="Ortiz-Santana B."/>
            <person name="Ovrebo C."/>
            <person name="Racz N."/>
            <person name="Riley R."/>
            <person name="Savchenko A."/>
            <person name="Shiryaev A."/>
            <person name="Soop K."/>
            <person name="Spirin V."/>
            <person name="Szebenyi C."/>
            <person name="Tomsovsky M."/>
            <person name="Tulloss R.E."/>
            <person name="Uehling J."/>
            <person name="Grigoriev I.V."/>
            <person name="Vagvolgyi C."/>
            <person name="Papp T."/>
            <person name="Martin F.M."/>
            <person name="Miettinen O."/>
            <person name="Hibbett D.S."/>
            <person name="Nagy L.G."/>
        </authorList>
    </citation>
    <scope>NUCLEOTIDE SEQUENCE [LARGE SCALE GENOMIC DNA]</scope>
    <source>
        <strain evidence="1 2">NL-1719</strain>
    </source>
</reference>